<feature type="compositionally biased region" description="Basic and acidic residues" evidence="4">
    <location>
        <begin position="7"/>
        <end position="17"/>
    </location>
</feature>
<comment type="similarity">
    <text evidence="1">Belongs to the peptidase C14B family.</text>
</comment>
<dbReference type="InterPro" id="IPR050452">
    <property type="entry name" value="Metacaspase"/>
</dbReference>
<evidence type="ECO:0000313" key="7">
    <source>
        <dbReference type="Proteomes" id="UP000007431"/>
    </source>
</evidence>
<sequence>MMWDFGDGGRTDGEGHHVSRRSHRMHHHAQSNLDPTFPTSDVYPMPSPSGYLSPPDPFALSRSMPAPDTLMVPMPMGEARGRRHSSSHVHTHHHHSSHSHRRHSHSQTRYQTQSTTVQTVAPGVVIISHPPAPRPVAPGYSNSSYGSYRPAQGGQAVSIPQPAIHPQFRYSRCCGRKKALCIGINYKGTRHELYGCINDANAVRNFLIKYEGFRARDIVVLTDDNPHSRSRPTRQNMLDAMRWLVQDAQPDDSLFFHYSGHGGQTKDKDGDEVDGWDEVIYPLDYETQGHIVDDQMHAILVKPLPAGCRLTAIFDSCHSGTALDLPYIYSSSGRLKGSHVSNRARKRKATPADVISWSGCEDRQTSADTFSGGVAVGAMSHAFISSLKANKNQSYQELLTSVRRILHPKYSQKPQLGSSHPIDTNLKFII</sequence>
<accession>D8PVG8</accession>
<keyword evidence="2" id="KW-0053">Apoptosis</keyword>
<organism evidence="7">
    <name type="scientific">Schizophyllum commune (strain H4-8 / FGSC 9210)</name>
    <name type="common">Split gill fungus</name>
    <dbReference type="NCBI Taxonomy" id="578458"/>
    <lineage>
        <taxon>Eukaryota</taxon>
        <taxon>Fungi</taxon>
        <taxon>Dikarya</taxon>
        <taxon>Basidiomycota</taxon>
        <taxon>Agaricomycotina</taxon>
        <taxon>Agaricomycetes</taxon>
        <taxon>Agaricomycetidae</taxon>
        <taxon>Agaricales</taxon>
        <taxon>Schizophyllaceae</taxon>
        <taxon>Schizophyllum</taxon>
    </lineage>
</organism>
<dbReference type="Proteomes" id="UP000007431">
    <property type="component" value="Unassembled WGS sequence"/>
</dbReference>
<evidence type="ECO:0000256" key="2">
    <source>
        <dbReference type="ARBA" id="ARBA00022703"/>
    </source>
</evidence>
<evidence type="ECO:0000256" key="1">
    <source>
        <dbReference type="ARBA" id="ARBA00009005"/>
    </source>
</evidence>
<proteinExistence type="inferred from homology"/>
<dbReference type="PANTHER" id="PTHR48104">
    <property type="entry name" value="METACASPASE-4"/>
    <property type="match status" value="1"/>
</dbReference>
<evidence type="ECO:0000259" key="5">
    <source>
        <dbReference type="Pfam" id="PF00656"/>
    </source>
</evidence>
<dbReference type="VEuPathDB" id="FungiDB:SCHCODRAFT_02607695"/>
<keyword evidence="3" id="KW-0788">Thiol protease</keyword>
<feature type="domain" description="Peptidase C14 caspase" evidence="5">
    <location>
        <begin position="176"/>
        <end position="421"/>
    </location>
</feature>
<dbReference type="AlphaFoldDB" id="D8PVG8"/>
<dbReference type="InParanoid" id="D8PVG8"/>
<evidence type="ECO:0000313" key="6">
    <source>
        <dbReference type="EMBL" id="EFJ00033.1"/>
    </source>
</evidence>
<dbReference type="OrthoDB" id="3223806at2759"/>
<dbReference type="MEROPS" id="C14.035"/>
<feature type="compositionally biased region" description="Basic residues" evidence="4">
    <location>
        <begin position="81"/>
        <end position="106"/>
    </location>
</feature>
<dbReference type="GO" id="GO:0006508">
    <property type="term" value="P:proteolysis"/>
    <property type="evidence" value="ECO:0007669"/>
    <property type="project" value="InterPro"/>
</dbReference>
<keyword evidence="7" id="KW-1185">Reference proteome</keyword>
<reference evidence="6 7" key="1">
    <citation type="journal article" date="2010" name="Nat. Biotechnol.">
        <title>Genome sequence of the model mushroom Schizophyllum commune.</title>
        <authorList>
            <person name="Ohm R.A."/>
            <person name="de Jong J.F."/>
            <person name="Lugones L.G."/>
            <person name="Aerts A."/>
            <person name="Kothe E."/>
            <person name="Stajich J.E."/>
            <person name="de Vries R.P."/>
            <person name="Record E."/>
            <person name="Levasseur A."/>
            <person name="Baker S.E."/>
            <person name="Bartholomew K.A."/>
            <person name="Coutinho P.M."/>
            <person name="Erdmann S."/>
            <person name="Fowler T.J."/>
            <person name="Gathman A.C."/>
            <person name="Lombard V."/>
            <person name="Henrissat B."/>
            <person name="Knabe N."/>
            <person name="Kuees U."/>
            <person name="Lilly W.W."/>
            <person name="Lindquist E."/>
            <person name="Lucas S."/>
            <person name="Magnuson J.K."/>
            <person name="Piumi F."/>
            <person name="Raudaskoski M."/>
            <person name="Salamov A."/>
            <person name="Schmutz J."/>
            <person name="Schwarze F.W.M.R."/>
            <person name="vanKuyk P.A."/>
            <person name="Horton J.S."/>
            <person name="Grigoriev I.V."/>
            <person name="Woesten H.A.B."/>
        </authorList>
    </citation>
    <scope>NUCLEOTIDE SEQUENCE [LARGE SCALE GENOMIC DNA]</scope>
    <source>
        <strain evidence="7">H4-8 / FGSC 9210</strain>
    </source>
</reference>
<keyword evidence="3" id="KW-0378">Hydrolase</keyword>
<dbReference type="GO" id="GO:0006915">
    <property type="term" value="P:apoptotic process"/>
    <property type="evidence" value="ECO:0007669"/>
    <property type="project" value="UniProtKB-KW"/>
</dbReference>
<dbReference type="eggNOG" id="KOG1546">
    <property type="taxonomic scope" value="Eukaryota"/>
</dbReference>
<dbReference type="InterPro" id="IPR011600">
    <property type="entry name" value="Pept_C14_caspase"/>
</dbReference>
<name>D8PVG8_SCHCM</name>
<dbReference type="GO" id="GO:0004197">
    <property type="term" value="F:cysteine-type endopeptidase activity"/>
    <property type="evidence" value="ECO:0007669"/>
    <property type="project" value="InterPro"/>
</dbReference>
<feature type="compositionally biased region" description="Basic residues" evidence="4">
    <location>
        <begin position="18"/>
        <end position="29"/>
    </location>
</feature>
<dbReference type="InterPro" id="IPR029030">
    <property type="entry name" value="Caspase-like_dom_sf"/>
</dbReference>
<dbReference type="PANTHER" id="PTHR48104:SF30">
    <property type="entry name" value="METACASPASE-1"/>
    <property type="match status" value="1"/>
</dbReference>
<dbReference type="GO" id="GO:0005737">
    <property type="term" value="C:cytoplasm"/>
    <property type="evidence" value="ECO:0007669"/>
    <property type="project" value="TreeGrafter"/>
</dbReference>
<dbReference type="SUPFAM" id="SSF52129">
    <property type="entry name" value="Caspase-like"/>
    <property type="match status" value="1"/>
</dbReference>
<dbReference type="OMA" id="DEMHNIM"/>
<feature type="region of interest" description="Disordered" evidence="4">
    <location>
        <begin position="1"/>
        <end position="109"/>
    </location>
</feature>
<dbReference type="HOGENOM" id="CLU_029389_1_1_1"/>
<evidence type="ECO:0000256" key="4">
    <source>
        <dbReference type="SAM" id="MobiDB-lite"/>
    </source>
</evidence>
<dbReference type="Gene3D" id="3.40.50.12660">
    <property type="match status" value="1"/>
</dbReference>
<evidence type="ECO:0000256" key="3">
    <source>
        <dbReference type="ARBA" id="ARBA00022807"/>
    </source>
</evidence>
<gene>
    <name evidence="6" type="ORF">SCHCODRAFT_74136</name>
</gene>
<feature type="compositionally biased region" description="Polar residues" evidence="4">
    <location>
        <begin position="30"/>
        <end position="39"/>
    </location>
</feature>
<keyword evidence="3" id="KW-0645">Protease</keyword>
<protein>
    <recommendedName>
        <fullName evidence="5">Peptidase C14 caspase domain-containing protein</fullName>
    </recommendedName>
</protein>
<dbReference type="Pfam" id="PF00656">
    <property type="entry name" value="Peptidase_C14"/>
    <property type="match status" value="1"/>
</dbReference>
<dbReference type="EMBL" id="GL377303">
    <property type="protein sequence ID" value="EFJ00033.1"/>
    <property type="molecule type" value="Genomic_DNA"/>
</dbReference>